<feature type="transmembrane region" description="Helical" evidence="1">
    <location>
        <begin position="99"/>
        <end position="120"/>
    </location>
</feature>
<evidence type="ECO:0000256" key="1">
    <source>
        <dbReference type="SAM" id="Phobius"/>
    </source>
</evidence>
<dbReference type="RefSeq" id="WP_069606520.1">
    <property type="nucleotide sequence ID" value="NZ_CP015217.1"/>
</dbReference>
<gene>
    <name evidence="2" type="ORF">A0128_05115</name>
</gene>
<name>A0A1D7UUQ9_9LEPT</name>
<dbReference type="KEGG" id="laj:A0128_05115"/>
<evidence type="ECO:0000313" key="3">
    <source>
        <dbReference type="Proteomes" id="UP000094197"/>
    </source>
</evidence>
<sequence>MDPIQKAFQEREKLKEAEIFEQRRLTARKTQLRRFKKNVLLFFRCAGRTKPFLYIQKFLRFVMADLWILNQSPILWLLGMGLPSFYITVLVVPEMLESPTIAAIFSFFPIILAIEWFRWIGFRRILSKLSFSVSGFESFYENRKLEYYQWFELEVKIQADRNQEAIEAILESFCILSKKLFYAPYADNGVDPRKPWIHDKNLILIGSGNSRIALLLVRELLQKLDRLHRFEASVPAVQIVVVSGPIYVDSLSNQSND</sequence>
<organism evidence="2 3">
    <name type="scientific">Leptospira tipperaryensis</name>
    <dbReference type="NCBI Taxonomy" id="2564040"/>
    <lineage>
        <taxon>Bacteria</taxon>
        <taxon>Pseudomonadati</taxon>
        <taxon>Spirochaetota</taxon>
        <taxon>Spirochaetia</taxon>
        <taxon>Leptospirales</taxon>
        <taxon>Leptospiraceae</taxon>
        <taxon>Leptospira</taxon>
    </lineage>
</organism>
<dbReference type="AlphaFoldDB" id="A0A1D7UUQ9"/>
<dbReference type="Proteomes" id="UP000094197">
    <property type="component" value="Chromosome 1"/>
</dbReference>
<proteinExistence type="predicted"/>
<reference evidence="2 3" key="1">
    <citation type="submission" date="2016-04" db="EMBL/GenBank/DDBJ databases">
        <title>Complete genome seqeunce of Leptospira alstonii serovar Room22.</title>
        <authorList>
            <person name="Nally J.E."/>
            <person name="Bayles D.O."/>
            <person name="Hurley D."/>
            <person name="Fanning S."/>
            <person name="McMahon B.J."/>
            <person name="Arent Z."/>
        </authorList>
    </citation>
    <scope>NUCLEOTIDE SEQUENCE [LARGE SCALE GENOMIC DNA]</scope>
    <source>
        <strain evidence="2 3">GWTS #1</strain>
    </source>
</reference>
<keyword evidence="1" id="KW-0812">Transmembrane</keyword>
<accession>A0A1D7UUQ9</accession>
<dbReference type="EMBL" id="CP015217">
    <property type="protein sequence ID" value="AOP33281.1"/>
    <property type="molecule type" value="Genomic_DNA"/>
</dbReference>
<evidence type="ECO:0000313" key="2">
    <source>
        <dbReference type="EMBL" id="AOP33281.1"/>
    </source>
</evidence>
<protein>
    <submittedName>
        <fullName evidence="2">Uncharacterized protein</fullName>
    </submittedName>
</protein>
<keyword evidence="1" id="KW-1133">Transmembrane helix</keyword>
<feature type="transmembrane region" description="Helical" evidence="1">
    <location>
        <begin position="58"/>
        <end position="79"/>
    </location>
</feature>
<keyword evidence="3" id="KW-1185">Reference proteome</keyword>
<keyword evidence="1" id="KW-0472">Membrane</keyword>
<dbReference type="OrthoDB" id="345867at2"/>